<dbReference type="EMBL" id="ADWQ01000073">
    <property type="protein sequence ID" value="EFU32524.1"/>
    <property type="molecule type" value="Genomic_DNA"/>
</dbReference>
<gene>
    <name evidence="1" type="ORF">HMPREF9350_05656</name>
</gene>
<sequence>MEHGCQTLRERGQARDRDMLLFESFVLSWLKISTFGVVRKQLNLSWNADRDGRALAFGTESLLPVICARSLTVSDWPSKHFRCT</sequence>
<dbReference type="Proteomes" id="UP000005056">
    <property type="component" value="Unassembled WGS sequence"/>
</dbReference>
<proteinExistence type="predicted"/>
<name>A0AAN3M4E8_ECOLX</name>
<accession>A0AAN3M4E8</accession>
<evidence type="ECO:0000313" key="1">
    <source>
        <dbReference type="EMBL" id="EFU32524.1"/>
    </source>
</evidence>
<evidence type="ECO:0000313" key="2">
    <source>
        <dbReference type="Proteomes" id="UP000005056"/>
    </source>
</evidence>
<dbReference type="AlphaFoldDB" id="A0AAN3M4E8"/>
<protein>
    <submittedName>
        <fullName evidence="1">Uncharacterized protein</fullName>
    </submittedName>
</protein>
<reference evidence="1 2" key="1">
    <citation type="submission" date="2010-09" db="EMBL/GenBank/DDBJ databases">
        <authorList>
            <person name="Weinstock G."/>
            <person name="Sodergren E."/>
            <person name="Clifton S."/>
            <person name="Fulton L."/>
            <person name="Fulton B."/>
            <person name="Courtney L."/>
            <person name="Fronick C."/>
            <person name="Harrison M."/>
            <person name="Strong C."/>
            <person name="Farmer C."/>
            <person name="Delahaunty K."/>
            <person name="Markovic C."/>
            <person name="Hall O."/>
            <person name="Minx P."/>
            <person name="Tomlinson C."/>
            <person name="Mitreva M."/>
            <person name="Hou S."/>
            <person name="Chen J."/>
            <person name="Wollam A."/>
            <person name="Pepin K.H."/>
            <person name="Johnson M."/>
            <person name="Bhonagiri V."/>
            <person name="Zhang X."/>
            <person name="Suruliraj S."/>
            <person name="Warren W."/>
            <person name="Chinwalla A."/>
            <person name="Mardis E.R."/>
            <person name="Wilson R.K."/>
        </authorList>
    </citation>
    <scope>NUCLEOTIDE SEQUENCE [LARGE SCALE GENOMIC DNA]</scope>
    <source>
        <strain evidence="1 2">MS 85-1</strain>
    </source>
</reference>
<comment type="caution">
    <text evidence="1">The sequence shown here is derived from an EMBL/GenBank/DDBJ whole genome shotgun (WGS) entry which is preliminary data.</text>
</comment>
<organism evidence="1 2">
    <name type="scientific">Escherichia coli MS 85-1</name>
    <dbReference type="NCBI Taxonomy" id="679202"/>
    <lineage>
        <taxon>Bacteria</taxon>
        <taxon>Pseudomonadati</taxon>
        <taxon>Pseudomonadota</taxon>
        <taxon>Gammaproteobacteria</taxon>
        <taxon>Enterobacterales</taxon>
        <taxon>Enterobacteriaceae</taxon>
        <taxon>Escherichia</taxon>
    </lineage>
</organism>